<dbReference type="PANTHER" id="PTHR39081:SF1">
    <property type="entry name" value="MUT7-C RNASE DOMAIN-CONTAINING PROTEIN"/>
    <property type="match status" value="1"/>
</dbReference>
<gene>
    <name evidence="2" type="ORF">AKJ45_01220</name>
</gene>
<dbReference type="PANTHER" id="PTHR39081">
    <property type="entry name" value="MUT7-C DOMAIN-CONTAINING PROTEIN"/>
    <property type="match status" value="1"/>
</dbReference>
<dbReference type="Proteomes" id="UP000070565">
    <property type="component" value="Unassembled WGS sequence"/>
</dbReference>
<dbReference type="SUPFAM" id="SSF75712">
    <property type="entry name" value="Rad50 coiled-coil Zn hook"/>
    <property type="match status" value="1"/>
</dbReference>
<evidence type="ECO:0000313" key="3">
    <source>
        <dbReference type="Proteomes" id="UP000070565"/>
    </source>
</evidence>
<organism evidence="2 3">
    <name type="scientific">candidate division MSBL1 archaeon SCGC-AAA261F19</name>
    <dbReference type="NCBI Taxonomy" id="1698275"/>
    <lineage>
        <taxon>Archaea</taxon>
        <taxon>Methanobacteriati</taxon>
        <taxon>Methanobacteriota</taxon>
        <taxon>candidate division MSBL1</taxon>
    </lineage>
</organism>
<dbReference type="AlphaFoldDB" id="A0A133VAU3"/>
<comment type="caution">
    <text evidence="2">The sequence shown here is derived from an EMBL/GenBank/DDBJ whole genome shotgun (WGS) entry which is preliminary data.</text>
</comment>
<name>A0A133VAU3_9EURY</name>
<evidence type="ECO:0000313" key="2">
    <source>
        <dbReference type="EMBL" id="KXB03563.1"/>
    </source>
</evidence>
<protein>
    <recommendedName>
        <fullName evidence="1">Mut7-C RNAse domain-containing protein</fullName>
    </recommendedName>
</protein>
<sequence>MKFVVDGMLGKLTRWLRLAGQNVVYLGDLEVSTETEDKALIRLAEKEDRILLTRDLELHRKAIRCRIKSIYVENEDIAKQLAEISKQIDETIHIDLWNSRCPLCNGRLDSVGKLAVKNEVPQKTFKKHERFWKCTKCNKIYWAGSHWENIAKTSERYERLMEDPSC</sequence>
<dbReference type="EMBL" id="LHXZ01000009">
    <property type="protein sequence ID" value="KXB03563.1"/>
    <property type="molecule type" value="Genomic_DNA"/>
</dbReference>
<dbReference type="Pfam" id="PF01927">
    <property type="entry name" value="Mut7-C"/>
    <property type="match status" value="1"/>
</dbReference>
<keyword evidence="3" id="KW-1185">Reference proteome</keyword>
<reference evidence="2 3" key="1">
    <citation type="journal article" date="2016" name="Sci. Rep.">
        <title>Metabolic traits of an uncultured archaeal lineage -MSBL1- from brine pools of the Red Sea.</title>
        <authorList>
            <person name="Mwirichia R."/>
            <person name="Alam I."/>
            <person name="Rashid M."/>
            <person name="Vinu M."/>
            <person name="Ba-Alawi W."/>
            <person name="Anthony Kamau A."/>
            <person name="Kamanda Ngugi D."/>
            <person name="Goker M."/>
            <person name="Klenk H.P."/>
            <person name="Bajic V."/>
            <person name="Stingl U."/>
        </authorList>
    </citation>
    <scope>NUCLEOTIDE SEQUENCE [LARGE SCALE GENOMIC DNA]</scope>
    <source>
        <strain evidence="2">SCGC-AAA261F19</strain>
    </source>
</reference>
<feature type="domain" description="Mut7-C RNAse" evidence="1">
    <location>
        <begin position="1"/>
        <end position="152"/>
    </location>
</feature>
<proteinExistence type="predicted"/>
<evidence type="ECO:0000259" key="1">
    <source>
        <dbReference type="Pfam" id="PF01927"/>
    </source>
</evidence>
<dbReference type="InterPro" id="IPR002782">
    <property type="entry name" value="Mut7-C_RNAse_dom"/>
</dbReference>
<accession>A0A133VAU3</accession>